<protein>
    <recommendedName>
        <fullName evidence="3">ATPase BadF/BadG/BcrA/BcrD type domain-containing protein</fullName>
    </recommendedName>
</protein>
<dbReference type="Gene3D" id="1.10.720.160">
    <property type="match status" value="1"/>
</dbReference>
<dbReference type="SUPFAM" id="SSF53067">
    <property type="entry name" value="Actin-like ATPase domain"/>
    <property type="match status" value="2"/>
</dbReference>
<reference evidence="1 2" key="1">
    <citation type="submission" date="2017-12" db="EMBL/GenBank/DDBJ databases">
        <title>The draft genome sequence of Brumimicrobium saltpan LHR20.</title>
        <authorList>
            <person name="Do Z.-J."/>
            <person name="Luo H.-R."/>
        </authorList>
    </citation>
    <scope>NUCLEOTIDE SEQUENCE [LARGE SCALE GENOMIC DNA]</scope>
    <source>
        <strain evidence="1 2">LHR20</strain>
    </source>
</reference>
<dbReference type="PANTHER" id="PTHR43190:SF3">
    <property type="entry name" value="N-ACETYL-D-GLUCOSAMINE KINASE"/>
    <property type="match status" value="1"/>
</dbReference>
<evidence type="ECO:0008006" key="3">
    <source>
        <dbReference type="Google" id="ProtNLM"/>
    </source>
</evidence>
<comment type="caution">
    <text evidence="1">The sequence shown here is derived from an EMBL/GenBank/DDBJ whole genome shotgun (WGS) entry which is preliminary data.</text>
</comment>
<dbReference type="OrthoDB" id="871343at2"/>
<dbReference type="Proteomes" id="UP000236654">
    <property type="component" value="Unassembled WGS sequence"/>
</dbReference>
<proteinExistence type="predicted"/>
<dbReference type="RefSeq" id="WP_101334586.1">
    <property type="nucleotide sequence ID" value="NZ_PJNI01000008.1"/>
</dbReference>
<evidence type="ECO:0000313" key="1">
    <source>
        <dbReference type="EMBL" id="PKR80804.1"/>
    </source>
</evidence>
<evidence type="ECO:0000313" key="2">
    <source>
        <dbReference type="Proteomes" id="UP000236654"/>
    </source>
</evidence>
<dbReference type="Gene3D" id="3.30.420.40">
    <property type="match status" value="2"/>
</dbReference>
<dbReference type="InterPro" id="IPR052519">
    <property type="entry name" value="Euk-type_GlcNAc_Kinase"/>
</dbReference>
<dbReference type="InterPro" id="IPR043129">
    <property type="entry name" value="ATPase_NBD"/>
</dbReference>
<keyword evidence="2" id="KW-1185">Reference proteome</keyword>
<organism evidence="1 2">
    <name type="scientific">Brumimicrobium salinarum</name>
    <dbReference type="NCBI Taxonomy" id="2058658"/>
    <lineage>
        <taxon>Bacteria</taxon>
        <taxon>Pseudomonadati</taxon>
        <taxon>Bacteroidota</taxon>
        <taxon>Flavobacteriia</taxon>
        <taxon>Flavobacteriales</taxon>
        <taxon>Crocinitomicaceae</taxon>
        <taxon>Brumimicrobium</taxon>
    </lineage>
</organism>
<name>A0A2I0R2J3_9FLAO</name>
<dbReference type="AlphaFoldDB" id="A0A2I0R2J3"/>
<sequence>MVVIESGGTKSTWLFKSSSGDLQKIISVGLHPREITQAKIQTIQKIVLENHLQEQSVYFYGAGCENKTNKQIIIDFFEKQQMVVRCVETDVLAACISHLGRDRGVVGVLGTGAVAAMYNGKKIVKQTSGLGYILGDEGSGFDIGKRLLQHYFHRKLPEVINLNIENYFNNESILACIYGKEGRMQIAGLTKVVAQFSDHSLMKDILRDAFNDFCKEALTSLGKDYPIHFVGSVAYYFKSDLFKCLKTNGYQPGNVHIEAVHKLYDFLSE</sequence>
<dbReference type="PANTHER" id="PTHR43190">
    <property type="entry name" value="N-ACETYL-D-GLUCOSAMINE KINASE"/>
    <property type="match status" value="1"/>
</dbReference>
<dbReference type="EMBL" id="PJNI01000008">
    <property type="protein sequence ID" value="PKR80804.1"/>
    <property type="molecule type" value="Genomic_DNA"/>
</dbReference>
<accession>A0A2I0R2J3</accession>
<gene>
    <name evidence="1" type="ORF">CW751_08530</name>
</gene>